<feature type="transmembrane region" description="Helical" evidence="8">
    <location>
        <begin position="67"/>
        <end position="94"/>
    </location>
</feature>
<keyword evidence="7 8" id="KW-0472">Membrane</keyword>
<dbReference type="GO" id="GO:0005886">
    <property type="term" value="C:plasma membrane"/>
    <property type="evidence" value="ECO:0007669"/>
    <property type="project" value="UniProtKB-SubCell"/>
</dbReference>
<feature type="transmembrane region" description="Helical" evidence="8">
    <location>
        <begin position="245"/>
        <end position="264"/>
    </location>
</feature>
<keyword evidence="5 8" id="KW-0812">Transmembrane</keyword>
<dbReference type="KEGG" id="fwa:DCMF_12130"/>
<evidence type="ECO:0000256" key="2">
    <source>
        <dbReference type="ARBA" id="ARBA00022448"/>
    </source>
</evidence>
<protein>
    <recommendedName>
        <fullName evidence="9">ABC transmembrane type-1 domain-containing protein</fullName>
    </recommendedName>
</protein>
<keyword evidence="2 8" id="KW-0813">Transport</keyword>
<evidence type="ECO:0000256" key="8">
    <source>
        <dbReference type="RuleBase" id="RU363032"/>
    </source>
</evidence>
<reference evidence="10 11" key="1">
    <citation type="submission" date="2016-10" db="EMBL/GenBank/DDBJ databases">
        <title>Complete Genome Sequence of Peptococcaceae strain DCMF.</title>
        <authorList>
            <person name="Edwards R.J."/>
            <person name="Holland S.I."/>
            <person name="Deshpande N.P."/>
            <person name="Wong Y.K."/>
            <person name="Ertan H."/>
            <person name="Manefield M."/>
            <person name="Russell T.L."/>
            <person name="Lee M.J."/>
        </authorList>
    </citation>
    <scope>NUCLEOTIDE SEQUENCE [LARGE SCALE GENOMIC DNA]</scope>
    <source>
        <strain evidence="10 11">DCMF</strain>
    </source>
</reference>
<dbReference type="EMBL" id="CP017634">
    <property type="protein sequence ID" value="ATW25421.1"/>
    <property type="molecule type" value="Genomic_DNA"/>
</dbReference>
<feature type="transmembrane region" description="Helical" evidence="8">
    <location>
        <begin position="106"/>
        <end position="130"/>
    </location>
</feature>
<name>A0A3G1KSI9_FORW1</name>
<comment type="subcellular location">
    <subcellularLocation>
        <location evidence="1">Cell inner membrane</location>
        <topology evidence="1">Multi-pass membrane protein</topology>
    </subcellularLocation>
    <subcellularLocation>
        <location evidence="8">Cell membrane</location>
        <topology evidence="8">Multi-pass membrane protein</topology>
    </subcellularLocation>
</comment>
<keyword evidence="6 8" id="KW-1133">Transmembrane helix</keyword>
<feature type="transmembrane region" description="Helical" evidence="8">
    <location>
        <begin position="142"/>
        <end position="160"/>
    </location>
</feature>
<dbReference type="RefSeq" id="WP_148134677.1">
    <property type="nucleotide sequence ID" value="NZ_CP017634.1"/>
</dbReference>
<evidence type="ECO:0000256" key="3">
    <source>
        <dbReference type="ARBA" id="ARBA00022475"/>
    </source>
</evidence>
<feature type="domain" description="ABC transmembrane type-1" evidence="9">
    <location>
        <begin position="71"/>
        <end position="261"/>
    </location>
</feature>
<evidence type="ECO:0000313" key="10">
    <source>
        <dbReference type="EMBL" id="ATW25421.1"/>
    </source>
</evidence>
<dbReference type="InterPro" id="IPR035906">
    <property type="entry name" value="MetI-like_sf"/>
</dbReference>
<dbReference type="Proteomes" id="UP000323521">
    <property type="component" value="Chromosome"/>
</dbReference>
<dbReference type="AlphaFoldDB" id="A0A3G1KSI9"/>
<evidence type="ECO:0000259" key="9">
    <source>
        <dbReference type="PROSITE" id="PS50928"/>
    </source>
</evidence>
<keyword evidence="4" id="KW-0997">Cell inner membrane</keyword>
<dbReference type="SUPFAM" id="SSF161098">
    <property type="entry name" value="MetI-like"/>
    <property type="match status" value="1"/>
</dbReference>
<evidence type="ECO:0000313" key="11">
    <source>
        <dbReference type="Proteomes" id="UP000323521"/>
    </source>
</evidence>
<proteinExistence type="inferred from homology"/>
<feature type="transmembrane region" description="Helical" evidence="8">
    <location>
        <begin position="199"/>
        <end position="225"/>
    </location>
</feature>
<dbReference type="OrthoDB" id="9782004at2"/>
<accession>A0A3G1KSI9</accession>
<evidence type="ECO:0000256" key="1">
    <source>
        <dbReference type="ARBA" id="ARBA00004429"/>
    </source>
</evidence>
<dbReference type="InterPro" id="IPR000515">
    <property type="entry name" value="MetI-like"/>
</dbReference>
<gene>
    <name evidence="10" type="ORF">DCMF_12130</name>
</gene>
<evidence type="ECO:0000256" key="7">
    <source>
        <dbReference type="ARBA" id="ARBA00023136"/>
    </source>
</evidence>
<keyword evidence="11" id="KW-1185">Reference proteome</keyword>
<organism evidence="10 11">
    <name type="scientific">Formimonas warabiya</name>
    <dbReference type="NCBI Taxonomy" id="1761012"/>
    <lineage>
        <taxon>Bacteria</taxon>
        <taxon>Bacillati</taxon>
        <taxon>Bacillota</taxon>
        <taxon>Clostridia</taxon>
        <taxon>Eubacteriales</taxon>
        <taxon>Peptococcaceae</taxon>
        <taxon>Candidatus Formimonas</taxon>
    </lineage>
</organism>
<dbReference type="Gene3D" id="1.10.3720.10">
    <property type="entry name" value="MetI-like"/>
    <property type="match status" value="1"/>
</dbReference>
<dbReference type="PANTHER" id="PTHR43357:SF4">
    <property type="entry name" value="INNER MEMBRANE ABC TRANSPORTER PERMEASE PROTEIN YDCV"/>
    <property type="match status" value="1"/>
</dbReference>
<dbReference type="PANTHER" id="PTHR43357">
    <property type="entry name" value="INNER MEMBRANE ABC TRANSPORTER PERMEASE PROTEIN YDCV"/>
    <property type="match status" value="1"/>
</dbReference>
<sequence>MKRAAPSSNKGRGHWFMWLLTVFFLLYTFLPLTATLFFSLAQRWTTTVLPESWTIDAYVQVFSDPAFAAAMGRSLFLSVIAATIQVGVVLLALLAVNIGKNRLGDWLEALAIIPVALPGVVLAIGAVSFYGEFLPVLLGQPVLLIGTEAAFGLPFVYWTLQNSFRAINVKLLYEAACTLRCTTFQFLTRILIPSLKRGIAVAGAMAFATAFDDFALAQLIVGAGWETYPVLLNKYFHIDGHQTSAMSMIAIIIVFLFTSVAGYLSQPIQKVPKEDDLILQKKASDMSETVKA</sequence>
<evidence type="ECO:0000256" key="6">
    <source>
        <dbReference type="ARBA" id="ARBA00022989"/>
    </source>
</evidence>
<dbReference type="GO" id="GO:0055085">
    <property type="term" value="P:transmembrane transport"/>
    <property type="evidence" value="ECO:0007669"/>
    <property type="project" value="InterPro"/>
</dbReference>
<dbReference type="Pfam" id="PF00528">
    <property type="entry name" value="BPD_transp_1"/>
    <property type="match status" value="1"/>
</dbReference>
<evidence type="ECO:0000256" key="5">
    <source>
        <dbReference type="ARBA" id="ARBA00022692"/>
    </source>
</evidence>
<comment type="similarity">
    <text evidence="8">Belongs to the binding-protein-dependent transport system permease family.</text>
</comment>
<dbReference type="PROSITE" id="PS50928">
    <property type="entry name" value="ABC_TM1"/>
    <property type="match status" value="1"/>
</dbReference>
<keyword evidence="3" id="KW-1003">Cell membrane</keyword>
<evidence type="ECO:0000256" key="4">
    <source>
        <dbReference type="ARBA" id="ARBA00022519"/>
    </source>
</evidence>